<name>A0ACC1L912_9FUNG</name>
<comment type="caution">
    <text evidence="1">The sequence shown here is derived from an EMBL/GenBank/DDBJ whole genome shotgun (WGS) entry which is preliminary data.</text>
</comment>
<sequence length="155" mass="17833">MCAFYFIPVLFGTWNHIRLLGPELMPCPRCHNMGIQSITRRRWMTAYFIPLVPISRRRQLLQCSICRWEGIVVDRGRPTQNRGHRHRHRHHSARASAQPPNTDTYLPGDTTRAVRSAEPRPVSIAETESLLYATSDYQPPPPPPPPPYSKVQART</sequence>
<proteinExistence type="predicted"/>
<accession>A0ACC1L912</accession>
<organism evidence="1 2">
    <name type="scientific">Coemansia helicoidea</name>
    <dbReference type="NCBI Taxonomy" id="1286919"/>
    <lineage>
        <taxon>Eukaryota</taxon>
        <taxon>Fungi</taxon>
        <taxon>Fungi incertae sedis</taxon>
        <taxon>Zoopagomycota</taxon>
        <taxon>Kickxellomycotina</taxon>
        <taxon>Kickxellomycetes</taxon>
        <taxon>Kickxellales</taxon>
        <taxon>Kickxellaceae</taxon>
        <taxon>Coemansia</taxon>
    </lineage>
</organism>
<protein>
    <submittedName>
        <fullName evidence="1">Uncharacterized protein</fullName>
    </submittedName>
</protein>
<evidence type="ECO:0000313" key="1">
    <source>
        <dbReference type="EMBL" id="KAJ2802978.1"/>
    </source>
</evidence>
<dbReference type="EMBL" id="JANBUN010000541">
    <property type="protein sequence ID" value="KAJ2802978.1"/>
    <property type="molecule type" value="Genomic_DNA"/>
</dbReference>
<dbReference type="Proteomes" id="UP001140087">
    <property type="component" value="Unassembled WGS sequence"/>
</dbReference>
<reference evidence="1" key="1">
    <citation type="submission" date="2022-07" db="EMBL/GenBank/DDBJ databases">
        <title>Phylogenomic reconstructions and comparative analyses of Kickxellomycotina fungi.</title>
        <authorList>
            <person name="Reynolds N.K."/>
            <person name="Stajich J.E."/>
            <person name="Barry K."/>
            <person name="Grigoriev I.V."/>
            <person name="Crous P."/>
            <person name="Smith M.E."/>
        </authorList>
    </citation>
    <scope>NUCLEOTIDE SEQUENCE</scope>
    <source>
        <strain evidence="1">BCRC 34780</strain>
    </source>
</reference>
<gene>
    <name evidence="1" type="ORF">H4R21_002210</name>
</gene>
<keyword evidence="2" id="KW-1185">Reference proteome</keyword>
<evidence type="ECO:0000313" key="2">
    <source>
        <dbReference type="Proteomes" id="UP001140087"/>
    </source>
</evidence>